<keyword evidence="3" id="KW-1185">Reference proteome</keyword>
<dbReference type="AlphaFoldDB" id="A0A1H6WEC8"/>
<dbReference type="InterPro" id="IPR013698">
    <property type="entry name" value="Squalene_epoxidase"/>
</dbReference>
<dbReference type="GO" id="GO:0050660">
    <property type="term" value="F:flavin adenine dinucleotide binding"/>
    <property type="evidence" value="ECO:0007669"/>
    <property type="project" value="InterPro"/>
</dbReference>
<evidence type="ECO:0000259" key="1">
    <source>
        <dbReference type="Pfam" id="PF08491"/>
    </source>
</evidence>
<dbReference type="STRING" id="1416801.SAMN05192553_102420"/>
<dbReference type="SUPFAM" id="SSF51905">
    <property type="entry name" value="FAD/NAD(P)-binding domain"/>
    <property type="match status" value="1"/>
</dbReference>
<feature type="domain" description="Squalene epoxidase" evidence="1">
    <location>
        <begin position="269"/>
        <end position="330"/>
    </location>
</feature>
<sequence>MFENEIIIVGGGLSGLTAAYLLARQGKSVLVIEKKAYPFHRVCGEYVSNEVKDFLIREDLFPYAYDPPHIDQFRLSAVNGMHADFPLDLGGFGISRYVLDYHFYQKCLENGVRFLQKTQVTDIQYVAEKRHFLVQTDDGTSLPAAFVLGAYGKRSKIDKKLNRSFIQKRSPYVGIKYHVAIEGMDDRTVALHNYKGGYLGVNKVENGQFNLCYLGSREQLKTAGSIGAMEERYLYENPHIRELFENAHFLWERPEVINEISFATKRPVENQILMLGDAAGMITPLCGNGMAIAIHTAKLVADAFQENQRLEEIQEAYQKNWNRYFQGRLKLGRQIQQLFGAPLVSSLAVNLLKRSAYVSRLLIRQTHGTPIQ</sequence>
<reference evidence="3" key="1">
    <citation type="submission" date="2016-10" db="EMBL/GenBank/DDBJ databases">
        <authorList>
            <person name="Varghese N."/>
            <person name="Submissions S."/>
        </authorList>
    </citation>
    <scope>NUCLEOTIDE SEQUENCE [LARGE SCALE GENOMIC DNA]</scope>
    <source>
        <strain evidence="3">IBRC-M 10761</strain>
    </source>
</reference>
<evidence type="ECO:0000313" key="2">
    <source>
        <dbReference type="EMBL" id="SEJ10862.1"/>
    </source>
</evidence>
<dbReference type="Proteomes" id="UP000199403">
    <property type="component" value="Unassembled WGS sequence"/>
</dbReference>
<dbReference type="RefSeq" id="WP_092171301.1">
    <property type="nucleotide sequence ID" value="NZ_FNZH01000002.1"/>
</dbReference>
<dbReference type="Pfam" id="PF13450">
    <property type="entry name" value="NAD_binding_8"/>
    <property type="match status" value="1"/>
</dbReference>
<dbReference type="PANTHER" id="PTHR42685:SF22">
    <property type="entry name" value="CONDITIONED MEDIUM FACTOR RECEPTOR 1"/>
    <property type="match status" value="1"/>
</dbReference>
<evidence type="ECO:0000313" key="3">
    <source>
        <dbReference type="Proteomes" id="UP000199403"/>
    </source>
</evidence>
<protein>
    <submittedName>
        <fullName evidence="2">Dehydrogenase (Flavoprotein)</fullName>
    </submittedName>
</protein>
<dbReference type="Gene3D" id="3.50.50.60">
    <property type="entry name" value="FAD/NAD(P)-binding domain"/>
    <property type="match status" value="1"/>
</dbReference>
<accession>A0A1H6WEC8</accession>
<dbReference type="PRINTS" id="PR00420">
    <property type="entry name" value="RNGMNOXGNASE"/>
</dbReference>
<name>A0A1H6WEC8_9BACT</name>
<dbReference type="GO" id="GO:0016020">
    <property type="term" value="C:membrane"/>
    <property type="evidence" value="ECO:0007669"/>
    <property type="project" value="InterPro"/>
</dbReference>
<dbReference type="Pfam" id="PF08491">
    <property type="entry name" value="SE"/>
    <property type="match status" value="1"/>
</dbReference>
<dbReference type="OrthoDB" id="1142316at2"/>
<gene>
    <name evidence="2" type="ORF">SAMN05192553_102420</name>
</gene>
<dbReference type="InterPro" id="IPR050407">
    <property type="entry name" value="Geranylgeranyl_reductase"/>
</dbReference>
<dbReference type="PANTHER" id="PTHR42685">
    <property type="entry name" value="GERANYLGERANYL DIPHOSPHATE REDUCTASE"/>
    <property type="match status" value="1"/>
</dbReference>
<proteinExistence type="predicted"/>
<organism evidence="2 3">
    <name type="scientific">Cyclobacterium xiamenense</name>
    <dbReference type="NCBI Taxonomy" id="1297121"/>
    <lineage>
        <taxon>Bacteria</taxon>
        <taxon>Pseudomonadati</taxon>
        <taxon>Bacteroidota</taxon>
        <taxon>Cytophagia</taxon>
        <taxon>Cytophagales</taxon>
        <taxon>Cyclobacteriaceae</taxon>
        <taxon>Cyclobacterium</taxon>
    </lineage>
</organism>
<dbReference type="GO" id="GO:0004506">
    <property type="term" value="F:squalene monooxygenase activity"/>
    <property type="evidence" value="ECO:0007669"/>
    <property type="project" value="InterPro"/>
</dbReference>
<dbReference type="InterPro" id="IPR036188">
    <property type="entry name" value="FAD/NAD-bd_sf"/>
</dbReference>
<dbReference type="EMBL" id="FNZH01000002">
    <property type="protein sequence ID" value="SEJ10862.1"/>
    <property type="molecule type" value="Genomic_DNA"/>
</dbReference>